<protein>
    <submittedName>
        <fullName evidence="1">Uncharacterized protein</fullName>
    </submittedName>
</protein>
<proteinExistence type="predicted"/>
<dbReference type="AlphaFoldDB" id="A0A0F9KMT6"/>
<name>A0A0F9KMT6_9ZZZZ</name>
<accession>A0A0F9KMT6</accession>
<reference evidence="1" key="1">
    <citation type="journal article" date="2015" name="Nature">
        <title>Complex archaea that bridge the gap between prokaryotes and eukaryotes.</title>
        <authorList>
            <person name="Spang A."/>
            <person name="Saw J.H."/>
            <person name="Jorgensen S.L."/>
            <person name="Zaremba-Niedzwiedzka K."/>
            <person name="Martijn J."/>
            <person name="Lind A.E."/>
            <person name="van Eijk R."/>
            <person name="Schleper C."/>
            <person name="Guy L."/>
            <person name="Ettema T.J."/>
        </authorList>
    </citation>
    <scope>NUCLEOTIDE SEQUENCE</scope>
</reference>
<feature type="non-terminal residue" evidence="1">
    <location>
        <position position="1"/>
    </location>
</feature>
<comment type="caution">
    <text evidence="1">The sequence shown here is derived from an EMBL/GenBank/DDBJ whole genome shotgun (WGS) entry which is preliminary data.</text>
</comment>
<dbReference type="EMBL" id="LAZR01008867">
    <property type="protein sequence ID" value="KKM76091.1"/>
    <property type="molecule type" value="Genomic_DNA"/>
</dbReference>
<gene>
    <name evidence="1" type="ORF">LCGC14_1383730</name>
</gene>
<sequence>TAGGNELTGDMFVTQVGVHYEMSTVGSRTRNAK</sequence>
<organism evidence="1">
    <name type="scientific">marine sediment metagenome</name>
    <dbReference type="NCBI Taxonomy" id="412755"/>
    <lineage>
        <taxon>unclassified sequences</taxon>
        <taxon>metagenomes</taxon>
        <taxon>ecological metagenomes</taxon>
    </lineage>
</organism>
<evidence type="ECO:0000313" key="1">
    <source>
        <dbReference type="EMBL" id="KKM76091.1"/>
    </source>
</evidence>